<dbReference type="Proteomes" id="UP000826656">
    <property type="component" value="Unassembled WGS sequence"/>
</dbReference>
<sequence>MLCILSGVSEGQETPYCLRRTNMLGGSSPPSQSSPQLLPATIHALFLTHLHLRRTIACVVSL</sequence>
<name>A0ABQ7TRD5_SOLTU</name>
<gene>
    <name evidence="1" type="ORF">KY290_035932</name>
</gene>
<accession>A0ABQ7TRD5</accession>
<keyword evidence="2" id="KW-1185">Reference proteome</keyword>
<protein>
    <submittedName>
        <fullName evidence="1">Uncharacterized protein</fullName>
    </submittedName>
</protein>
<evidence type="ECO:0000313" key="1">
    <source>
        <dbReference type="EMBL" id="KAH0737227.1"/>
    </source>
</evidence>
<organism evidence="1 2">
    <name type="scientific">Solanum tuberosum</name>
    <name type="common">Potato</name>
    <dbReference type="NCBI Taxonomy" id="4113"/>
    <lineage>
        <taxon>Eukaryota</taxon>
        <taxon>Viridiplantae</taxon>
        <taxon>Streptophyta</taxon>
        <taxon>Embryophyta</taxon>
        <taxon>Tracheophyta</taxon>
        <taxon>Spermatophyta</taxon>
        <taxon>Magnoliopsida</taxon>
        <taxon>eudicotyledons</taxon>
        <taxon>Gunneridae</taxon>
        <taxon>Pentapetalae</taxon>
        <taxon>asterids</taxon>
        <taxon>lamiids</taxon>
        <taxon>Solanales</taxon>
        <taxon>Solanaceae</taxon>
        <taxon>Solanoideae</taxon>
        <taxon>Solaneae</taxon>
        <taxon>Solanum</taxon>
    </lineage>
</organism>
<proteinExistence type="predicted"/>
<reference evidence="1 2" key="1">
    <citation type="journal article" date="2021" name="bioRxiv">
        <title>Chromosome-scale and haplotype-resolved genome assembly of a tetraploid potato cultivar.</title>
        <authorList>
            <person name="Sun H."/>
            <person name="Jiao W.-B."/>
            <person name="Krause K."/>
            <person name="Campoy J.A."/>
            <person name="Goel M."/>
            <person name="Folz-Donahue K."/>
            <person name="Kukat C."/>
            <person name="Huettel B."/>
            <person name="Schneeberger K."/>
        </authorList>
    </citation>
    <scope>NUCLEOTIDE SEQUENCE [LARGE SCALE GENOMIC DNA]</scope>
    <source>
        <strain evidence="1">SolTubOtavaFocal</strain>
        <tissue evidence="1">Leaves</tissue>
    </source>
</reference>
<evidence type="ECO:0000313" key="2">
    <source>
        <dbReference type="Proteomes" id="UP000826656"/>
    </source>
</evidence>
<comment type="caution">
    <text evidence="1">The sequence shown here is derived from an EMBL/GenBank/DDBJ whole genome shotgun (WGS) entry which is preliminary data.</text>
</comment>
<dbReference type="EMBL" id="JAIVGD010000028">
    <property type="protein sequence ID" value="KAH0737227.1"/>
    <property type="molecule type" value="Genomic_DNA"/>
</dbReference>